<dbReference type="GO" id="GO:0004467">
    <property type="term" value="F:long-chain fatty acid-CoA ligase activity"/>
    <property type="evidence" value="ECO:0007669"/>
    <property type="project" value="TreeGrafter"/>
</dbReference>
<gene>
    <name evidence="4" type="ORF">BGZ80_008841</name>
</gene>
<sequence>MPLTKDDIVLSFLPLPHVFGRLIEIFAFTTGGSIGYSSGDPLMLLEDVQQLKPTFFPGVPRLLNRVYAKIYEATIGAPGLTGVLSRKAFETKLANLKSGKGFTHPLWDRLIFNKVKQALGGNVRILLTSSAPISADVLGFLRVAFCCDVIEAYGQTETGGAVTNTLTGGCGAGHVGIPCANTEIKFVDVPELNYFATDKPFPRGEICARGPNIFKGYLKDEAKTNETIDEEGWMHSGDIGYMGADGNITIIDRKKNVFKLSQGEYIAVENIEAKYQSSVPFIQQVLIHGDSQESFVVAIVVPEPEAFVPFIKKVLGVDINVNDHHAYAKACSDPKLVNAVVKVLTKVGKEVGLKGFETPKAILIEHEPFSVENDMLTPTFKLKRHHIVKEYREELTQLYKNAHQKDSKL</sequence>
<dbReference type="Proteomes" id="UP000703661">
    <property type="component" value="Unassembled WGS sequence"/>
</dbReference>
<proteinExistence type="predicted"/>
<dbReference type="GO" id="GO:0005524">
    <property type="term" value="F:ATP binding"/>
    <property type="evidence" value="ECO:0007669"/>
    <property type="project" value="UniProtKB-KW"/>
</dbReference>
<evidence type="ECO:0000256" key="1">
    <source>
        <dbReference type="ARBA" id="ARBA00022741"/>
    </source>
</evidence>
<accession>A0A9P6MY99</accession>
<evidence type="ECO:0000313" key="4">
    <source>
        <dbReference type="EMBL" id="KAG0016867.1"/>
    </source>
</evidence>
<keyword evidence="5" id="KW-1185">Reference proteome</keyword>
<evidence type="ECO:0000313" key="5">
    <source>
        <dbReference type="Proteomes" id="UP000703661"/>
    </source>
</evidence>
<comment type="caution">
    <text evidence="4">The sequence shown here is derived from an EMBL/GenBank/DDBJ whole genome shotgun (WGS) entry which is preliminary data.</text>
</comment>
<name>A0A9P6MY99_9FUNG</name>
<dbReference type="PANTHER" id="PTHR43272:SF33">
    <property type="entry name" value="AMP-BINDING DOMAIN-CONTAINING PROTEIN-RELATED"/>
    <property type="match status" value="1"/>
</dbReference>
<reference evidence="4" key="1">
    <citation type="journal article" date="2020" name="Fungal Divers.">
        <title>Resolving the Mortierellaceae phylogeny through synthesis of multi-gene phylogenetics and phylogenomics.</title>
        <authorList>
            <person name="Vandepol N."/>
            <person name="Liber J."/>
            <person name="Desiro A."/>
            <person name="Na H."/>
            <person name="Kennedy M."/>
            <person name="Barry K."/>
            <person name="Grigoriev I.V."/>
            <person name="Miller A.N."/>
            <person name="O'Donnell K."/>
            <person name="Stajich J.E."/>
            <person name="Bonito G."/>
        </authorList>
    </citation>
    <scope>NUCLEOTIDE SEQUENCE</scope>
    <source>
        <strain evidence="4">NRRL 2769</strain>
    </source>
</reference>
<dbReference type="Gene3D" id="3.40.50.12780">
    <property type="entry name" value="N-terminal domain of ligase-like"/>
    <property type="match status" value="1"/>
</dbReference>
<organism evidence="4 5">
    <name type="scientific">Entomortierella chlamydospora</name>
    <dbReference type="NCBI Taxonomy" id="101097"/>
    <lineage>
        <taxon>Eukaryota</taxon>
        <taxon>Fungi</taxon>
        <taxon>Fungi incertae sedis</taxon>
        <taxon>Mucoromycota</taxon>
        <taxon>Mortierellomycotina</taxon>
        <taxon>Mortierellomycetes</taxon>
        <taxon>Mortierellales</taxon>
        <taxon>Mortierellaceae</taxon>
        <taxon>Entomortierella</taxon>
    </lineage>
</organism>
<dbReference type="GO" id="GO:0016020">
    <property type="term" value="C:membrane"/>
    <property type="evidence" value="ECO:0007669"/>
    <property type="project" value="TreeGrafter"/>
</dbReference>
<evidence type="ECO:0000259" key="3">
    <source>
        <dbReference type="Pfam" id="PF00501"/>
    </source>
</evidence>
<dbReference type="OrthoDB" id="1700726at2759"/>
<dbReference type="Pfam" id="PF00501">
    <property type="entry name" value="AMP-binding"/>
    <property type="match status" value="1"/>
</dbReference>
<protein>
    <recommendedName>
        <fullName evidence="3">AMP-dependent synthetase/ligase domain-containing protein</fullName>
    </recommendedName>
</protein>
<keyword evidence="1" id="KW-0547">Nucleotide-binding</keyword>
<feature type="domain" description="AMP-dependent synthetase/ligase" evidence="3">
    <location>
        <begin position="3"/>
        <end position="218"/>
    </location>
</feature>
<dbReference type="InterPro" id="IPR042099">
    <property type="entry name" value="ANL_N_sf"/>
</dbReference>
<dbReference type="InterPro" id="IPR000873">
    <property type="entry name" value="AMP-dep_synth/lig_dom"/>
</dbReference>
<dbReference type="AlphaFoldDB" id="A0A9P6MY99"/>
<dbReference type="PANTHER" id="PTHR43272">
    <property type="entry name" value="LONG-CHAIN-FATTY-ACID--COA LIGASE"/>
    <property type="match status" value="1"/>
</dbReference>
<dbReference type="GO" id="GO:0005783">
    <property type="term" value="C:endoplasmic reticulum"/>
    <property type="evidence" value="ECO:0007669"/>
    <property type="project" value="TreeGrafter"/>
</dbReference>
<keyword evidence="2" id="KW-0067">ATP-binding</keyword>
<dbReference type="EMBL" id="JAAAID010000494">
    <property type="protein sequence ID" value="KAG0016867.1"/>
    <property type="molecule type" value="Genomic_DNA"/>
</dbReference>
<dbReference type="SUPFAM" id="SSF56801">
    <property type="entry name" value="Acetyl-CoA synthetase-like"/>
    <property type="match status" value="1"/>
</dbReference>
<evidence type="ECO:0000256" key="2">
    <source>
        <dbReference type="ARBA" id="ARBA00022840"/>
    </source>
</evidence>